<feature type="region of interest" description="Disordered" evidence="1">
    <location>
        <begin position="302"/>
        <end position="324"/>
    </location>
</feature>
<accession>A0ABV8KT84</accession>
<dbReference type="Proteomes" id="UP001595868">
    <property type="component" value="Unassembled WGS sequence"/>
</dbReference>
<name>A0ABV8KT84_9ACTN</name>
<proteinExistence type="predicted"/>
<evidence type="ECO:0000313" key="2">
    <source>
        <dbReference type="EMBL" id="MFC4109339.1"/>
    </source>
</evidence>
<evidence type="ECO:0000256" key="1">
    <source>
        <dbReference type="SAM" id="MobiDB-lite"/>
    </source>
</evidence>
<protein>
    <submittedName>
        <fullName evidence="2">Uncharacterized protein</fullName>
    </submittedName>
</protein>
<organism evidence="2 3">
    <name type="scientific">Micromonospora zhanjiangensis</name>
    <dbReference type="NCBI Taxonomy" id="1522057"/>
    <lineage>
        <taxon>Bacteria</taxon>
        <taxon>Bacillati</taxon>
        <taxon>Actinomycetota</taxon>
        <taxon>Actinomycetes</taxon>
        <taxon>Micromonosporales</taxon>
        <taxon>Micromonosporaceae</taxon>
        <taxon>Micromonospora</taxon>
    </lineage>
</organism>
<dbReference type="EMBL" id="JBHSBN010000023">
    <property type="protein sequence ID" value="MFC4109339.1"/>
    <property type="molecule type" value="Genomic_DNA"/>
</dbReference>
<sequence length="324" mass="34224">MSVAPANLLAVRSLLLHHLHPSGGVGDHQLDADIVDGEAGPGGYHRGADELGADDYSVADSPRDRAGLSPYASALDVGWFEVRSGGTVHNLRTFSTWCVTQCRADTPDSADIREIIYSPDGSTVRRWDRLDRPTAGTLRPGLPTHFSYFRDATSSGHDLRPLYRRYLADIGLLRPAQPVPEADLQQTDKLLYDTGLTGRTVAHFLADVQNLRNWQWSALGAPGVVNPPQPGSPAQLVLAMAQAFPRVAAQVARLAGDQPPDDPALVAGVLAGLSPAAIAAAIPAALAEQVADELAARLAGGVSVSVPGRQRTTERAQPGGPDPT</sequence>
<evidence type="ECO:0000313" key="3">
    <source>
        <dbReference type="Proteomes" id="UP001595868"/>
    </source>
</evidence>
<gene>
    <name evidence="2" type="ORF">ACFOX0_25835</name>
</gene>
<dbReference type="RefSeq" id="WP_377550594.1">
    <property type="nucleotide sequence ID" value="NZ_JBHSBN010000023.1"/>
</dbReference>
<keyword evidence="3" id="KW-1185">Reference proteome</keyword>
<reference evidence="3" key="1">
    <citation type="journal article" date="2019" name="Int. J. Syst. Evol. Microbiol.">
        <title>The Global Catalogue of Microorganisms (GCM) 10K type strain sequencing project: providing services to taxonomists for standard genome sequencing and annotation.</title>
        <authorList>
            <consortium name="The Broad Institute Genomics Platform"/>
            <consortium name="The Broad Institute Genome Sequencing Center for Infectious Disease"/>
            <person name="Wu L."/>
            <person name="Ma J."/>
        </authorList>
    </citation>
    <scope>NUCLEOTIDE SEQUENCE [LARGE SCALE GENOMIC DNA]</scope>
    <source>
        <strain evidence="3">2902at01</strain>
    </source>
</reference>
<comment type="caution">
    <text evidence="2">The sequence shown here is derived from an EMBL/GenBank/DDBJ whole genome shotgun (WGS) entry which is preliminary data.</text>
</comment>